<dbReference type="AlphaFoldDB" id="A0AAJ0G6E4"/>
<gene>
    <name evidence="2" type="ORF">LTR09_008229</name>
</gene>
<dbReference type="PANTHER" id="PTHR48022">
    <property type="entry name" value="PLASTIDIC GLUCOSE TRANSPORTER 4"/>
    <property type="match status" value="1"/>
</dbReference>
<comment type="caution">
    <text evidence="2">The sequence shown here is derived from an EMBL/GenBank/DDBJ whole genome shotgun (WGS) entry which is preliminary data.</text>
</comment>
<keyword evidence="3" id="KW-1185">Reference proteome</keyword>
<evidence type="ECO:0000256" key="1">
    <source>
        <dbReference type="ARBA" id="ARBA00004141"/>
    </source>
</evidence>
<dbReference type="GO" id="GO:0016020">
    <property type="term" value="C:membrane"/>
    <property type="evidence" value="ECO:0007669"/>
    <property type="project" value="UniProtKB-SubCell"/>
</dbReference>
<organism evidence="2 3">
    <name type="scientific">Extremus antarcticus</name>
    <dbReference type="NCBI Taxonomy" id="702011"/>
    <lineage>
        <taxon>Eukaryota</taxon>
        <taxon>Fungi</taxon>
        <taxon>Dikarya</taxon>
        <taxon>Ascomycota</taxon>
        <taxon>Pezizomycotina</taxon>
        <taxon>Dothideomycetes</taxon>
        <taxon>Dothideomycetidae</taxon>
        <taxon>Mycosphaerellales</taxon>
        <taxon>Extremaceae</taxon>
        <taxon>Extremus</taxon>
    </lineage>
</organism>
<dbReference type="Gene3D" id="1.20.1250.20">
    <property type="entry name" value="MFS general substrate transporter like domains"/>
    <property type="match status" value="2"/>
</dbReference>
<proteinExistence type="predicted"/>
<dbReference type="Proteomes" id="UP001271007">
    <property type="component" value="Unassembled WGS sequence"/>
</dbReference>
<accession>A0AAJ0G6E4</accession>
<reference evidence="2" key="1">
    <citation type="submission" date="2023-04" db="EMBL/GenBank/DDBJ databases">
        <title>Black Yeasts Isolated from many extreme environments.</title>
        <authorList>
            <person name="Coleine C."/>
            <person name="Stajich J.E."/>
            <person name="Selbmann L."/>
        </authorList>
    </citation>
    <scope>NUCLEOTIDE SEQUENCE</scope>
    <source>
        <strain evidence="2">CCFEE 5312</strain>
    </source>
</reference>
<dbReference type="PANTHER" id="PTHR48022:SF37">
    <property type="entry name" value="MAJOR FACILITATOR SUPERFAMILY (MFS) PROFILE DOMAIN-CONTAINING PROTEIN-RELATED"/>
    <property type="match status" value="1"/>
</dbReference>
<dbReference type="EMBL" id="JAWDJX010000031">
    <property type="protein sequence ID" value="KAK3050589.1"/>
    <property type="molecule type" value="Genomic_DNA"/>
</dbReference>
<protein>
    <recommendedName>
        <fullName evidence="4">Major facilitator superfamily (MFS) profile domain-containing protein</fullName>
    </recommendedName>
</protein>
<sequence length="191" mass="20893">MALPPKWYQFLVCVFASLGSALYGYDLGVIAGAVNSKNFTRVFSPEANEVGAVVSVFTGGRKKTIFIGAVVFILGGGLQTGAQNLGYLYAGRLIAGLGRFSSSCLELEHLSPRGCRMEPTLALQTVTRSNGECPWVFRLSQPVFLRPLILLFPDSPRWLIDHGRQEEGLRTLAKLHSNGNESDAWVQAEFQ</sequence>
<dbReference type="InterPro" id="IPR036259">
    <property type="entry name" value="MFS_trans_sf"/>
</dbReference>
<dbReference type="InterPro" id="IPR050360">
    <property type="entry name" value="MFS_Sugar_Transporters"/>
</dbReference>
<evidence type="ECO:0000313" key="3">
    <source>
        <dbReference type="Proteomes" id="UP001271007"/>
    </source>
</evidence>
<evidence type="ECO:0000313" key="2">
    <source>
        <dbReference type="EMBL" id="KAK3050589.1"/>
    </source>
</evidence>
<dbReference type="GO" id="GO:0005351">
    <property type="term" value="F:carbohydrate:proton symporter activity"/>
    <property type="evidence" value="ECO:0007669"/>
    <property type="project" value="TreeGrafter"/>
</dbReference>
<comment type="subcellular location">
    <subcellularLocation>
        <location evidence="1">Membrane</location>
        <topology evidence="1">Multi-pass membrane protein</topology>
    </subcellularLocation>
</comment>
<name>A0AAJ0G6E4_9PEZI</name>
<dbReference type="SUPFAM" id="SSF103473">
    <property type="entry name" value="MFS general substrate transporter"/>
    <property type="match status" value="1"/>
</dbReference>
<evidence type="ECO:0008006" key="4">
    <source>
        <dbReference type="Google" id="ProtNLM"/>
    </source>
</evidence>